<reference evidence="14 15" key="1">
    <citation type="submission" date="2024-03" db="EMBL/GenBank/DDBJ databases">
        <title>Human intestinal bacterial collection.</title>
        <authorList>
            <person name="Pauvert C."/>
            <person name="Hitch T.C.A."/>
            <person name="Clavel T."/>
        </authorList>
    </citation>
    <scope>NUCLEOTIDE SEQUENCE [LARGE SCALE GENOMIC DNA]</scope>
    <source>
        <strain evidence="14 15">CLA-AA-H255</strain>
    </source>
</reference>
<dbReference type="CDD" id="cd08637">
    <property type="entry name" value="DNA_pol_A_pol_I_C"/>
    <property type="match status" value="1"/>
</dbReference>
<dbReference type="GO" id="GO:0003887">
    <property type="term" value="F:DNA-directed DNA polymerase activity"/>
    <property type="evidence" value="ECO:0007669"/>
    <property type="project" value="UniProtKB-EC"/>
</dbReference>
<dbReference type="CDD" id="cd09859">
    <property type="entry name" value="PIN_53EXO"/>
    <property type="match status" value="1"/>
</dbReference>
<sequence>MSKLLLIDGHSILNRAFYGVPDLTNSEGIHTNAMYGFLNIMFKFIDEEKPDYVTVAFDLSAPTFRHKVYDGYKGTRKPMLPELRQQVPLMKELLTAMNITIVEKEGFEADDILGTIAKNSQKQGIDVSIVSGDRDLLQLADTNIKIRIPKTKKGVTEVEDYYPEDVKELYGVTPAEFIEMKALMGDSSDNIPGAPGIGPKTASALIIKYHNIDNIIDNISELKPPKAKKSIEENIEQIKLSRYLSEIKIDVDVDYDINNADINDMFNQESYKLFKRYDFKNMLKRCDNGTQSEPECCKHFNKVEDFAKAEEVFETAASHIKENKKIGLGIIAEDELLGVSISYSDEDIYYIPAGGFITSDYLKDKLMRLIKCSDNRNIVIDNLKDYLYIFDNYTDGNNDDSLEVSEQAFMDIAIAAYLIHPNNERYDYEALAREYLSMLIMSQTELLGKRSIKESFDIDDANLFKLACFKAYVNYRCAQSVIDVLISEDMYSLYNDIEMPLVFVLYDMQRFGIRVDKNELDDYSKVLTEKINVLEKEIYELAGEEFNINSPKQLGVILFEKMGMPNGKKTKSGYSTAADILDKLAPDYPIVKKILEYRQLAKLNSTYAVGLTAYIKEDGRIHGTFNQTITATGRISSTDPNLQNIPIRMEMGKKIRKVFIPKDGYVFIDADYSQIELRILAHMSGDEKLIAAYNSSEDIHRATAAEVFNTPIDEVTPLQRSNAKAVNFGIIYGMSSFGLSQDLSITPKEAKAYIDKYFATYPSIKEFIDGLVSSAKEKGYSLTMFNRRREIPELSSGNFMQRSFGERVAMNAPIQGTAADIIKLAMIRVSRALKEKGLKSHLILQVHDELLVETAIDEIDDVRQILTEGMKEAVSLKVPLEIDIKQGKNWLEAH</sequence>
<dbReference type="Gene3D" id="3.30.420.10">
    <property type="entry name" value="Ribonuclease H-like superfamily/Ribonuclease H"/>
    <property type="match status" value="1"/>
</dbReference>
<dbReference type="InterPro" id="IPR019760">
    <property type="entry name" value="DNA-dir_DNA_pol_A_CS"/>
</dbReference>
<dbReference type="InterPro" id="IPR029060">
    <property type="entry name" value="PIN-like_dom_sf"/>
</dbReference>
<feature type="domain" description="DNA-directed DNA polymerase family A palm" evidence="13">
    <location>
        <begin position="652"/>
        <end position="858"/>
    </location>
</feature>
<keyword evidence="6 11" id="KW-0239">DNA-directed DNA polymerase</keyword>
<accession>A0ABV1BSD1</accession>
<evidence type="ECO:0000256" key="5">
    <source>
        <dbReference type="ARBA" id="ARBA00022763"/>
    </source>
</evidence>
<dbReference type="InterPro" id="IPR002421">
    <property type="entry name" value="5-3_exonuclease"/>
</dbReference>
<dbReference type="CDD" id="cd06140">
    <property type="entry name" value="DNA_polA_I_Bacillus_like_exo"/>
    <property type="match status" value="1"/>
</dbReference>
<dbReference type="Gene3D" id="1.10.150.20">
    <property type="entry name" value="5' to 3' exonuclease, C-terminal subdomain"/>
    <property type="match status" value="2"/>
</dbReference>
<dbReference type="InterPro" id="IPR020046">
    <property type="entry name" value="5-3_exonucl_a-hlix_arch_N"/>
</dbReference>
<dbReference type="SMART" id="SM00475">
    <property type="entry name" value="53EXOc"/>
    <property type="match status" value="1"/>
</dbReference>
<dbReference type="SUPFAM" id="SSF56672">
    <property type="entry name" value="DNA/RNA polymerases"/>
    <property type="match status" value="1"/>
</dbReference>
<evidence type="ECO:0000256" key="4">
    <source>
        <dbReference type="ARBA" id="ARBA00022705"/>
    </source>
</evidence>
<comment type="subunit">
    <text evidence="11">Single-chain monomer with multiple functions.</text>
</comment>
<dbReference type="Pfam" id="PF00476">
    <property type="entry name" value="DNA_pol_A"/>
    <property type="match status" value="1"/>
</dbReference>
<name>A0ABV1BSD1_9FIRM</name>
<evidence type="ECO:0000256" key="11">
    <source>
        <dbReference type="RuleBase" id="RU004460"/>
    </source>
</evidence>
<dbReference type="SMART" id="SM00482">
    <property type="entry name" value="POLAc"/>
    <property type="match status" value="1"/>
</dbReference>
<dbReference type="Gene3D" id="3.40.50.1010">
    <property type="entry name" value="5'-nuclease"/>
    <property type="match status" value="1"/>
</dbReference>
<dbReference type="RefSeq" id="WP_349153181.1">
    <property type="nucleotide sequence ID" value="NZ_JBBMER010000001.1"/>
</dbReference>
<evidence type="ECO:0000259" key="13">
    <source>
        <dbReference type="SMART" id="SM00482"/>
    </source>
</evidence>
<protein>
    <recommendedName>
        <fullName evidence="10 11">DNA polymerase I</fullName>
        <ecNumber evidence="10 11">2.7.7.7</ecNumber>
    </recommendedName>
</protein>
<dbReference type="PROSITE" id="PS00447">
    <property type="entry name" value="DNA_POLYMERASE_A"/>
    <property type="match status" value="1"/>
</dbReference>
<dbReference type="InterPro" id="IPR001098">
    <property type="entry name" value="DNA-dir_DNA_pol_A_palm_dom"/>
</dbReference>
<organism evidence="14 15">
    <name type="scientific">[Lactobacillus] rogosae</name>
    <dbReference type="NCBI Taxonomy" id="706562"/>
    <lineage>
        <taxon>Bacteria</taxon>
        <taxon>Bacillati</taxon>
        <taxon>Bacillota</taxon>
        <taxon>Clostridia</taxon>
        <taxon>Lachnospirales</taxon>
        <taxon>Lachnospiraceae</taxon>
        <taxon>Lachnospira</taxon>
    </lineage>
</organism>
<proteinExistence type="inferred from homology"/>
<keyword evidence="11" id="KW-0269">Exonuclease</keyword>
<keyword evidence="2 11" id="KW-0808">Transferase</keyword>
<dbReference type="Pfam" id="PF01367">
    <property type="entry name" value="5_3_exonuc"/>
    <property type="match status" value="1"/>
</dbReference>
<dbReference type="Gene3D" id="3.30.70.370">
    <property type="match status" value="1"/>
</dbReference>
<keyword evidence="4 11" id="KW-0235">DNA replication</keyword>
<keyword evidence="11" id="KW-0540">Nuclease</keyword>
<evidence type="ECO:0000256" key="7">
    <source>
        <dbReference type="ARBA" id="ARBA00023125"/>
    </source>
</evidence>
<dbReference type="PANTHER" id="PTHR10133:SF27">
    <property type="entry name" value="DNA POLYMERASE NU"/>
    <property type="match status" value="1"/>
</dbReference>
<keyword evidence="15" id="KW-1185">Reference proteome</keyword>
<evidence type="ECO:0000256" key="9">
    <source>
        <dbReference type="ARBA" id="ARBA00049244"/>
    </source>
</evidence>
<dbReference type="InterPro" id="IPR012337">
    <property type="entry name" value="RNaseH-like_sf"/>
</dbReference>
<evidence type="ECO:0000256" key="3">
    <source>
        <dbReference type="ARBA" id="ARBA00022695"/>
    </source>
</evidence>
<keyword evidence="3 11" id="KW-0548">Nucleotidyltransferase</keyword>
<dbReference type="EMBL" id="JBBMER010000001">
    <property type="protein sequence ID" value="MEQ2378662.1"/>
    <property type="molecule type" value="Genomic_DNA"/>
</dbReference>
<evidence type="ECO:0000256" key="2">
    <source>
        <dbReference type="ARBA" id="ARBA00022679"/>
    </source>
</evidence>
<evidence type="ECO:0000256" key="8">
    <source>
        <dbReference type="ARBA" id="ARBA00023204"/>
    </source>
</evidence>
<dbReference type="InterPro" id="IPR002298">
    <property type="entry name" value="DNA_polymerase_A"/>
</dbReference>
<dbReference type="InterPro" id="IPR008918">
    <property type="entry name" value="HhH2"/>
</dbReference>
<dbReference type="InterPro" id="IPR036279">
    <property type="entry name" value="5-3_exonuclease_C_sf"/>
</dbReference>
<dbReference type="SMART" id="SM00279">
    <property type="entry name" value="HhH2"/>
    <property type="match status" value="1"/>
</dbReference>
<dbReference type="NCBIfam" id="NF004397">
    <property type="entry name" value="PRK05755.1"/>
    <property type="match status" value="1"/>
</dbReference>
<dbReference type="Gene3D" id="1.20.1060.10">
    <property type="entry name" value="Taq DNA Polymerase, Chain T, domain 4"/>
    <property type="match status" value="1"/>
</dbReference>
<dbReference type="CDD" id="cd09898">
    <property type="entry name" value="H3TH_53EXO"/>
    <property type="match status" value="1"/>
</dbReference>
<feature type="domain" description="5'-3' exonuclease" evidence="12">
    <location>
        <begin position="2"/>
        <end position="263"/>
    </location>
</feature>
<keyword evidence="8 11" id="KW-0234">DNA repair</keyword>
<evidence type="ECO:0000256" key="10">
    <source>
        <dbReference type="NCBIfam" id="TIGR00593"/>
    </source>
</evidence>
<dbReference type="Pfam" id="PF02739">
    <property type="entry name" value="5_3_exonuc_N"/>
    <property type="match status" value="1"/>
</dbReference>
<dbReference type="Proteomes" id="UP001442364">
    <property type="component" value="Unassembled WGS sequence"/>
</dbReference>
<dbReference type="PANTHER" id="PTHR10133">
    <property type="entry name" value="DNA POLYMERASE I"/>
    <property type="match status" value="1"/>
</dbReference>
<keyword evidence="5 11" id="KW-0227">DNA damage</keyword>
<evidence type="ECO:0000256" key="1">
    <source>
        <dbReference type="ARBA" id="ARBA00007705"/>
    </source>
</evidence>
<dbReference type="SUPFAM" id="SSF53098">
    <property type="entry name" value="Ribonuclease H-like"/>
    <property type="match status" value="1"/>
</dbReference>
<evidence type="ECO:0000313" key="15">
    <source>
        <dbReference type="Proteomes" id="UP001442364"/>
    </source>
</evidence>
<keyword evidence="11" id="KW-0378">Hydrolase</keyword>
<dbReference type="PRINTS" id="PR00868">
    <property type="entry name" value="DNAPOLI"/>
</dbReference>
<keyword evidence="7 11" id="KW-0238">DNA-binding</keyword>
<dbReference type="InterPro" id="IPR036397">
    <property type="entry name" value="RNaseH_sf"/>
</dbReference>
<comment type="function">
    <text evidence="11">In addition to polymerase activity, this DNA polymerase exhibits 5'-3' exonuclease activity.</text>
</comment>
<comment type="caution">
    <text evidence="14">The sequence shown here is derived from an EMBL/GenBank/DDBJ whole genome shotgun (WGS) entry which is preliminary data.</text>
</comment>
<dbReference type="SUPFAM" id="SSF88723">
    <property type="entry name" value="PIN domain-like"/>
    <property type="match status" value="1"/>
</dbReference>
<dbReference type="InterPro" id="IPR043502">
    <property type="entry name" value="DNA/RNA_pol_sf"/>
</dbReference>
<dbReference type="SUPFAM" id="SSF47807">
    <property type="entry name" value="5' to 3' exonuclease, C-terminal subdomain"/>
    <property type="match status" value="1"/>
</dbReference>
<dbReference type="InterPro" id="IPR018320">
    <property type="entry name" value="DNA_polymerase_1"/>
</dbReference>
<evidence type="ECO:0000313" key="14">
    <source>
        <dbReference type="EMBL" id="MEQ2378662.1"/>
    </source>
</evidence>
<evidence type="ECO:0000259" key="12">
    <source>
        <dbReference type="SMART" id="SM00475"/>
    </source>
</evidence>
<gene>
    <name evidence="11 14" type="primary">polA</name>
    <name evidence="14" type="ORF">WMO14_02005</name>
</gene>
<dbReference type="InterPro" id="IPR020045">
    <property type="entry name" value="DNA_polI_H3TH"/>
</dbReference>
<dbReference type="NCBIfam" id="TIGR00593">
    <property type="entry name" value="pola"/>
    <property type="match status" value="1"/>
</dbReference>
<dbReference type="EC" id="2.7.7.7" evidence="10 11"/>
<comment type="catalytic activity">
    <reaction evidence="9 11">
        <text>DNA(n) + a 2'-deoxyribonucleoside 5'-triphosphate = DNA(n+1) + diphosphate</text>
        <dbReference type="Rhea" id="RHEA:22508"/>
        <dbReference type="Rhea" id="RHEA-COMP:17339"/>
        <dbReference type="Rhea" id="RHEA-COMP:17340"/>
        <dbReference type="ChEBI" id="CHEBI:33019"/>
        <dbReference type="ChEBI" id="CHEBI:61560"/>
        <dbReference type="ChEBI" id="CHEBI:173112"/>
        <dbReference type="EC" id="2.7.7.7"/>
    </reaction>
</comment>
<evidence type="ECO:0000256" key="6">
    <source>
        <dbReference type="ARBA" id="ARBA00022932"/>
    </source>
</evidence>
<comment type="similarity">
    <text evidence="1 11">Belongs to the DNA polymerase type-A family.</text>
</comment>